<organism evidence="9 10">
    <name type="scientific">Halochromatium salexigens</name>
    <name type="common">Chromatium salexigens</name>
    <dbReference type="NCBI Taxonomy" id="49447"/>
    <lineage>
        <taxon>Bacteria</taxon>
        <taxon>Pseudomonadati</taxon>
        <taxon>Pseudomonadota</taxon>
        <taxon>Gammaproteobacteria</taxon>
        <taxon>Chromatiales</taxon>
        <taxon>Chromatiaceae</taxon>
        <taxon>Halochromatium</taxon>
    </lineage>
</organism>
<feature type="domain" description="Alpha-carbonic anhydrase" evidence="8">
    <location>
        <begin position="35"/>
        <end position="261"/>
    </location>
</feature>
<dbReference type="PANTHER" id="PTHR18952:SF265">
    <property type="entry name" value="CARBONIC ANHYDRASE"/>
    <property type="match status" value="1"/>
</dbReference>
<dbReference type="SUPFAM" id="SSF51069">
    <property type="entry name" value="Carbonic anhydrase"/>
    <property type="match status" value="1"/>
</dbReference>
<dbReference type="InterPro" id="IPR036398">
    <property type="entry name" value="CA_dom_sf"/>
</dbReference>
<dbReference type="PROSITE" id="PS51144">
    <property type="entry name" value="ALPHA_CA_2"/>
    <property type="match status" value="1"/>
</dbReference>
<comment type="caution">
    <text evidence="9">The sequence shown here is derived from an EMBL/GenBank/DDBJ whole genome shotgun (WGS) entry which is preliminary data.</text>
</comment>
<feature type="signal peptide" evidence="7">
    <location>
        <begin position="1"/>
        <end position="22"/>
    </location>
</feature>
<proteinExistence type="inferred from homology"/>
<evidence type="ECO:0000313" key="10">
    <source>
        <dbReference type="Proteomes" id="UP001296967"/>
    </source>
</evidence>
<keyword evidence="4" id="KW-0862">Zinc</keyword>
<sequence length="266" mass="29725">MQLYGFSQALVMMLLLSTNAHAWQPRLSDMKTAAPDWSYTGERGPSHWGELHASYERCRAGRLQSPVPIESAAALFQPCMPLRFRYRSTALHLVNDGNALRLGYDRGSHLVIDGLSYELVELRFHIPGEHTLDGHTPDGEIEFIHGNNRGDIAIMSVLIEAGNRVNQTLRRILEHAPTAAGQQAYGRHIGVNAMLLLPPRRSYFRYQGSLTRPPCEEGVHRYVLDTPLKIASADLARLAQIVGANARPLQPLGERRVERFCSTPVD</sequence>
<evidence type="ECO:0000259" key="8">
    <source>
        <dbReference type="PROSITE" id="PS51144"/>
    </source>
</evidence>
<dbReference type="Pfam" id="PF00194">
    <property type="entry name" value="Carb_anhydrase"/>
    <property type="match status" value="1"/>
</dbReference>
<dbReference type="PANTHER" id="PTHR18952">
    <property type="entry name" value="CARBONIC ANHYDRASE"/>
    <property type="match status" value="1"/>
</dbReference>
<comment type="catalytic activity">
    <reaction evidence="6">
        <text>hydrogencarbonate + H(+) = CO2 + H2O</text>
        <dbReference type="Rhea" id="RHEA:10748"/>
        <dbReference type="ChEBI" id="CHEBI:15377"/>
        <dbReference type="ChEBI" id="CHEBI:15378"/>
        <dbReference type="ChEBI" id="CHEBI:16526"/>
        <dbReference type="ChEBI" id="CHEBI:17544"/>
        <dbReference type="EC" id="4.2.1.1"/>
    </reaction>
</comment>
<dbReference type="CDD" id="cd03124">
    <property type="entry name" value="alpha_CA_prokaryotic_like"/>
    <property type="match status" value="1"/>
</dbReference>
<evidence type="ECO:0000256" key="3">
    <source>
        <dbReference type="ARBA" id="ARBA00022723"/>
    </source>
</evidence>
<feature type="chain" id="PRO_5042515428" description="carbonic anhydrase" evidence="7">
    <location>
        <begin position="23"/>
        <end position="266"/>
    </location>
</feature>
<reference evidence="9" key="2">
    <citation type="journal article" date="2020" name="Microorganisms">
        <title>Osmotic Adaptation and Compatible Solute Biosynthesis of Phototrophic Bacteria as Revealed from Genome Analyses.</title>
        <authorList>
            <person name="Imhoff J.F."/>
            <person name="Rahn T."/>
            <person name="Kunzel S."/>
            <person name="Keller A."/>
            <person name="Neulinger S.C."/>
        </authorList>
    </citation>
    <scope>NUCLEOTIDE SEQUENCE</scope>
    <source>
        <strain evidence="9">DSM 4395</strain>
    </source>
</reference>
<dbReference type="InterPro" id="IPR001148">
    <property type="entry name" value="CA_dom"/>
</dbReference>
<keyword evidence="3" id="KW-0479">Metal-binding</keyword>
<gene>
    <name evidence="9" type="ORF">CCR82_08210</name>
</gene>
<dbReference type="GO" id="GO:0008270">
    <property type="term" value="F:zinc ion binding"/>
    <property type="evidence" value="ECO:0007669"/>
    <property type="project" value="InterPro"/>
</dbReference>
<dbReference type="EMBL" id="NHSF01000054">
    <property type="protein sequence ID" value="MBK5930502.1"/>
    <property type="molecule type" value="Genomic_DNA"/>
</dbReference>
<dbReference type="AlphaFoldDB" id="A0AAJ0UH80"/>
<evidence type="ECO:0000256" key="7">
    <source>
        <dbReference type="SAM" id="SignalP"/>
    </source>
</evidence>
<dbReference type="Proteomes" id="UP001296967">
    <property type="component" value="Unassembled WGS sequence"/>
</dbReference>
<keyword evidence="5" id="KW-0456">Lyase</keyword>
<accession>A0AAJ0UH80</accession>
<keyword evidence="10" id="KW-1185">Reference proteome</keyword>
<evidence type="ECO:0000313" key="9">
    <source>
        <dbReference type="EMBL" id="MBK5930502.1"/>
    </source>
</evidence>
<keyword evidence="7" id="KW-0732">Signal</keyword>
<comment type="similarity">
    <text evidence="1">Belongs to the alpha-carbonic anhydrase family.</text>
</comment>
<dbReference type="InterPro" id="IPR041891">
    <property type="entry name" value="Alpha_CA_prokaryot-like"/>
</dbReference>
<name>A0AAJ0UH80_HALSE</name>
<dbReference type="RefSeq" id="WP_201244962.1">
    <property type="nucleotide sequence ID" value="NZ_NHSF01000054.1"/>
</dbReference>
<evidence type="ECO:0000256" key="2">
    <source>
        <dbReference type="ARBA" id="ARBA00012925"/>
    </source>
</evidence>
<dbReference type="GO" id="GO:0004089">
    <property type="term" value="F:carbonate dehydratase activity"/>
    <property type="evidence" value="ECO:0007669"/>
    <property type="project" value="UniProtKB-EC"/>
</dbReference>
<evidence type="ECO:0000256" key="1">
    <source>
        <dbReference type="ARBA" id="ARBA00010718"/>
    </source>
</evidence>
<dbReference type="InterPro" id="IPR023561">
    <property type="entry name" value="Carbonic_anhydrase_a-class"/>
</dbReference>
<dbReference type="Gene3D" id="3.10.200.10">
    <property type="entry name" value="Alpha carbonic anhydrase"/>
    <property type="match status" value="1"/>
</dbReference>
<protein>
    <recommendedName>
        <fullName evidence="2">carbonic anhydrase</fullName>
        <ecNumber evidence="2">4.2.1.1</ecNumber>
    </recommendedName>
</protein>
<dbReference type="EC" id="4.2.1.1" evidence="2"/>
<evidence type="ECO:0000256" key="6">
    <source>
        <dbReference type="ARBA" id="ARBA00048348"/>
    </source>
</evidence>
<dbReference type="SMART" id="SM01057">
    <property type="entry name" value="Carb_anhydrase"/>
    <property type="match status" value="1"/>
</dbReference>
<evidence type="ECO:0000256" key="4">
    <source>
        <dbReference type="ARBA" id="ARBA00022833"/>
    </source>
</evidence>
<reference evidence="9" key="1">
    <citation type="submission" date="2017-05" db="EMBL/GenBank/DDBJ databases">
        <authorList>
            <person name="Imhoff J.F."/>
            <person name="Rahn T."/>
            <person name="Kuenzel S."/>
            <person name="Neulinger S.C."/>
        </authorList>
    </citation>
    <scope>NUCLEOTIDE SEQUENCE</scope>
    <source>
        <strain evidence="9">DSM 4395</strain>
    </source>
</reference>
<evidence type="ECO:0000256" key="5">
    <source>
        <dbReference type="ARBA" id="ARBA00023239"/>
    </source>
</evidence>